<dbReference type="AlphaFoldDB" id="A0AAD7GKD9"/>
<accession>A0AAD7GKD9</accession>
<feature type="region of interest" description="Disordered" evidence="1">
    <location>
        <begin position="211"/>
        <end position="272"/>
    </location>
</feature>
<sequence>MNSSKTPAVSRLINCRLSVPILREYVYCLTEVWVVPVPSLFRVLPRRALDCDRELGYEGVEESRDRSVHLVPCVVNPVWSIILGQESVMWGDVFPHIADPKLLFDVWKPSKTLDTMTLKEPPIRLIEQHFKAKWRHTSRARKFWQRFREIPEWIEKEVEARSISPDDCIQHLETIRTKRSTRSSVNKQTFLTPLGLNALAKYLGAERKKAAATEVPDIESNTDDHLEDAASASSTGPSQPATGDPTPTIPEKRRAPAVGNRAPKAKKAKTHA</sequence>
<evidence type="ECO:0000313" key="4">
    <source>
        <dbReference type="Proteomes" id="UP001215598"/>
    </source>
</evidence>
<dbReference type="InterPro" id="IPR022210">
    <property type="entry name" value="TF_GCR1-like"/>
</dbReference>
<dbReference type="Proteomes" id="UP001215598">
    <property type="component" value="Unassembled WGS sequence"/>
</dbReference>
<dbReference type="EMBL" id="JARKIB010000581">
    <property type="protein sequence ID" value="KAJ7698847.1"/>
    <property type="molecule type" value="Genomic_DNA"/>
</dbReference>
<dbReference type="Pfam" id="PF12550">
    <property type="entry name" value="GCR1_C"/>
    <property type="match status" value="1"/>
</dbReference>
<organism evidence="3 4">
    <name type="scientific">Mycena metata</name>
    <dbReference type="NCBI Taxonomy" id="1033252"/>
    <lineage>
        <taxon>Eukaryota</taxon>
        <taxon>Fungi</taxon>
        <taxon>Dikarya</taxon>
        <taxon>Basidiomycota</taxon>
        <taxon>Agaricomycotina</taxon>
        <taxon>Agaricomycetes</taxon>
        <taxon>Agaricomycetidae</taxon>
        <taxon>Agaricales</taxon>
        <taxon>Marasmiineae</taxon>
        <taxon>Mycenaceae</taxon>
        <taxon>Mycena</taxon>
    </lineage>
</organism>
<keyword evidence="4" id="KW-1185">Reference proteome</keyword>
<proteinExistence type="predicted"/>
<evidence type="ECO:0000256" key="1">
    <source>
        <dbReference type="SAM" id="MobiDB-lite"/>
    </source>
</evidence>
<feature type="compositionally biased region" description="Basic residues" evidence="1">
    <location>
        <begin position="263"/>
        <end position="272"/>
    </location>
</feature>
<protein>
    <recommendedName>
        <fullName evidence="2">Transcription activator GCR1-like domain-containing protein</fullName>
    </recommendedName>
</protein>
<gene>
    <name evidence="3" type="ORF">B0H16DRAFT_1484319</name>
</gene>
<comment type="caution">
    <text evidence="3">The sequence shown here is derived from an EMBL/GenBank/DDBJ whole genome shotgun (WGS) entry which is preliminary data.</text>
</comment>
<feature type="domain" description="Transcription activator GCR1-like" evidence="2">
    <location>
        <begin position="119"/>
        <end position="176"/>
    </location>
</feature>
<feature type="compositionally biased region" description="Polar residues" evidence="1">
    <location>
        <begin position="231"/>
        <end position="241"/>
    </location>
</feature>
<evidence type="ECO:0000259" key="2">
    <source>
        <dbReference type="Pfam" id="PF12550"/>
    </source>
</evidence>
<name>A0AAD7GKD9_9AGAR</name>
<reference evidence="3" key="1">
    <citation type="submission" date="2023-03" db="EMBL/GenBank/DDBJ databases">
        <title>Massive genome expansion in bonnet fungi (Mycena s.s.) driven by repeated elements and novel gene families across ecological guilds.</title>
        <authorList>
            <consortium name="Lawrence Berkeley National Laboratory"/>
            <person name="Harder C.B."/>
            <person name="Miyauchi S."/>
            <person name="Viragh M."/>
            <person name="Kuo A."/>
            <person name="Thoen E."/>
            <person name="Andreopoulos B."/>
            <person name="Lu D."/>
            <person name="Skrede I."/>
            <person name="Drula E."/>
            <person name="Henrissat B."/>
            <person name="Morin E."/>
            <person name="Kohler A."/>
            <person name="Barry K."/>
            <person name="LaButti K."/>
            <person name="Morin E."/>
            <person name="Salamov A."/>
            <person name="Lipzen A."/>
            <person name="Mereny Z."/>
            <person name="Hegedus B."/>
            <person name="Baldrian P."/>
            <person name="Stursova M."/>
            <person name="Weitz H."/>
            <person name="Taylor A."/>
            <person name="Grigoriev I.V."/>
            <person name="Nagy L.G."/>
            <person name="Martin F."/>
            <person name="Kauserud H."/>
        </authorList>
    </citation>
    <scope>NUCLEOTIDE SEQUENCE</scope>
    <source>
        <strain evidence="3">CBHHK182m</strain>
    </source>
</reference>
<evidence type="ECO:0000313" key="3">
    <source>
        <dbReference type="EMBL" id="KAJ7698847.1"/>
    </source>
</evidence>